<evidence type="ECO:0000313" key="2">
    <source>
        <dbReference type="Proteomes" id="UP001607302"/>
    </source>
</evidence>
<dbReference type="EMBL" id="JAUDFV010000167">
    <property type="protein sequence ID" value="KAL2711952.1"/>
    <property type="molecule type" value="Genomic_DNA"/>
</dbReference>
<sequence length="100" mass="11574">MNMKYYDVIVKFLESVLANTISQLGNFDVECLNIGLKEETPPNIRGRYCLGEVTVKVPEGYLKRYYSVWQNFRLVEDRKVRKDIKVKESINFTGFSVSAA</sequence>
<comment type="caution">
    <text evidence="1">The sequence shown here is derived from an EMBL/GenBank/DDBJ whole genome shotgun (WGS) entry which is preliminary data.</text>
</comment>
<organism evidence="1 2">
    <name type="scientific">Vespula squamosa</name>
    <name type="common">Southern yellow jacket</name>
    <name type="synonym">Wasp</name>
    <dbReference type="NCBI Taxonomy" id="30214"/>
    <lineage>
        <taxon>Eukaryota</taxon>
        <taxon>Metazoa</taxon>
        <taxon>Ecdysozoa</taxon>
        <taxon>Arthropoda</taxon>
        <taxon>Hexapoda</taxon>
        <taxon>Insecta</taxon>
        <taxon>Pterygota</taxon>
        <taxon>Neoptera</taxon>
        <taxon>Endopterygota</taxon>
        <taxon>Hymenoptera</taxon>
        <taxon>Apocrita</taxon>
        <taxon>Aculeata</taxon>
        <taxon>Vespoidea</taxon>
        <taxon>Vespidae</taxon>
        <taxon>Vespinae</taxon>
        <taxon>Vespula</taxon>
    </lineage>
</organism>
<dbReference type="Proteomes" id="UP001607302">
    <property type="component" value="Unassembled WGS sequence"/>
</dbReference>
<name>A0ABD1ZUZ6_VESSQ</name>
<gene>
    <name evidence="1" type="ORF">V1478_018187</name>
</gene>
<reference evidence="1 2" key="1">
    <citation type="journal article" date="2024" name="Ann. Entomol. Soc. Am.">
        <title>Genomic analyses of the southern and eastern yellowjacket wasps (Hymenoptera: Vespidae) reveal evolutionary signatures of social life.</title>
        <authorList>
            <person name="Catto M.A."/>
            <person name="Caine P.B."/>
            <person name="Orr S.E."/>
            <person name="Hunt B.G."/>
            <person name="Goodisman M.A.D."/>
        </authorList>
    </citation>
    <scope>NUCLEOTIDE SEQUENCE [LARGE SCALE GENOMIC DNA]</scope>
    <source>
        <strain evidence="1">233</strain>
        <tissue evidence="1">Head and thorax</tissue>
    </source>
</reference>
<dbReference type="AlphaFoldDB" id="A0ABD1ZUZ6"/>
<keyword evidence="2" id="KW-1185">Reference proteome</keyword>
<evidence type="ECO:0000313" key="1">
    <source>
        <dbReference type="EMBL" id="KAL2711952.1"/>
    </source>
</evidence>
<proteinExistence type="predicted"/>
<accession>A0ABD1ZUZ6</accession>
<protein>
    <submittedName>
        <fullName evidence="1">Uncharacterized protein</fullName>
    </submittedName>
</protein>